<organism evidence="1 2">
    <name type="scientific">Hemibagrus guttatus</name>
    <dbReference type="NCBI Taxonomy" id="175788"/>
    <lineage>
        <taxon>Eukaryota</taxon>
        <taxon>Metazoa</taxon>
        <taxon>Chordata</taxon>
        <taxon>Craniata</taxon>
        <taxon>Vertebrata</taxon>
        <taxon>Euteleostomi</taxon>
        <taxon>Actinopterygii</taxon>
        <taxon>Neopterygii</taxon>
        <taxon>Teleostei</taxon>
        <taxon>Ostariophysi</taxon>
        <taxon>Siluriformes</taxon>
        <taxon>Bagridae</taxon>
        <taxon>Hemibagrus</taxon>
    </lineage>
</organism>
<protein>
    <submittedName>
        <fullName evidence="1">Uncharacterized protein</fullName>
    </submittedName>
</protein>
<reference evidence="1" key="1">
    <citation type="submission" date="2023-06" db="EMBL/GenBank/DDBJ databases">
        <title>Male Hemibagrus guttatus genome.</title>
        <authorList>
            <person name="Bian C."/>
        </authorList>
    </citation>
    <scope>NUCLEOTIDE SEQUENCE</scope>
    <source>
        <strain evidence="1">Male_cb2023</strain>
        <tissue evidence="1">Muscle</tissue>
    </source>
</reference>
<name>A0AAE0V2B2_9TELE</name>
<proteinExistence type="predicted"/>
<dbReference type="Proteomes" id="UP001274896">
    <property type="component" value="Unassembled WGS sequence"/>
</dbReference>
<gene>
    <name evidence="1" type="ORF">QTP70_015228</name>
</gene>
<sequence length="45" mass="5343">MSRVNVHWSRVWMMIELKISTVMLTIIQSIRTQKVLHKDHGNVII</sequence>
<dbReference type="EMBL" id="JAUCMX010000011">
    <property type="protein sequence ID" value="KAK3531228.1"/>
    <property type="molecule type" value="Genomic_DNA"/>
</dbReference>
<dbReference type="AlphaFoldDB" id="A0AAE0V2B2"/>
<accession>A0AAE0V2B2</accession>
<evidence type="ECO:0000313" key="1">
    <source>
        <dbReference type="EMBL" id="KAK3531228.1"/>
    </source>
</evidence>
<comment type="caution">
    <text evidence="1">The sequence shown here is derived from an EMBL/GenBank/DDBJ whole genome shotgun (WGS) entry which is preliminary data.</text>
</comment>
<evidence type="ECO:0000313" key="2">
    <source>
        <dbReference type="Proteomes" id="UP001274896"/>
    </source>
</evidence>
<keyword evidence="2" id="KW-1185">Reference proteome</keyword>